<comment type="caution">
    <text evidence="1">The sequence shown here is derived from an EMBL/GenBank/DDBJ whole genome shotgun (WGS) entry which is preliminary data.</text>
</comment>
<proteinExistence type="predicted"/>
<name>A0A4Q2UM51_9BACT</name>
<dbReference type="RefSeq" id="WP_129598861.1">
    <property type="nucleotide sequence ID" value="NZ_SBLB01000001.1"/>
</dbReference>
<keyword evidence="2" id="KW-1185">Reference proteome</keyword>
<gene>
    <name evidence="1" type="ORF">EQG79_00615</name>
</gene>
<evidence type="ECO:0000313" key="2">
    <source>
        <dbReference type="Proteomes" id="UP000290407"/>
    </source>
</evidence>
<dbReference type="Proteomes" id="UP000290407">
    <property type="component" value="Unassembled WGS sequence"/>
</dbReference>
<evidence type="ECO:0000313" key="1">
    <source>
        <dbReference type="EMBL" id="RYC70687.1"/>
    </source>
</evidence>
<sequence length="152" mass="17160">MSGKSQWETYAFPVRSGEPNPFQDWGSQQINGVGQLSKARQYINHHRQLDLSSEQYATSCLLARENLIRPENCFVGNAKADEEFVSPGLINMADYVNGQTFTVGGEQRQILISKKRHSGKTNYDAFMEKEYAELLGKLYQSAIKGLIEHNAK</sequence>
<organism evidence="1 2">
    <name type="scientific">Spirosoma sordidisoli</name>
    <dbReference type="NCBI Taxonomy" id="2502893"/>
    <lineage>
        <taxon>Bacteria</taxon>
        <taxon>Pseudomonadati</taxon>
        <taxon>Bacteroidota</taxon>
        <taxon>Cytophagia</taxon>
        <taxon>Cytophagales</taxon>
        <taxon>Cytophagaceae</taxon>
        <taxon>Spirosoma</taxon>
    </lineage>
</organism>
<dbReference type="AlphaFoldDB" id="A0A4Q2UM51"/>
<protein>
    <submittedName>
        <fullName evidence="1">Uncharacterized protein</fullName>
    </submittedName>
</protein>
<dbReference type="EMBL" id="SBLB01000001">
    <property type="protein sequence ID" value="RYC70687.1"/>
    <property type="molecule type" value="Genomic_DNA"/>
</dbReference>
<reference evidence="1 2" key="1">
    <citation type="submission" date="2019-01" db="EMBL/GenBank/DDBJ databases">
        <title>Spirosoma flava sp. nov., a propanil-degrading bacterium isolated from herbicide-contaminated soil.</title>
        <authorList>
            <person name="Zhang L."/>
            <person name="Jiang J.-D."/>
        </authorList>
    </citation>
    <scope>NUCLEOTIDE SEQUENCE [LARGE SCALE GENOMIC DNA]</scope>
    <source>
        <strain evidence="1 2">TY50</strain>
    </source>
</reference>
<accession>A0A4Q2UM51</accession>